<dbReference type="AlphaFoldDB" id="A0A1G9DLY4"/>
<dbReference type="RefSeq" id="WP_176993525.1">
    <property type="nucleotide sequence ID" value="NZ_FNDJ01000017.1"/>
</dbReference>
<dbReference type="InterPro" id="IPR039261">
    <property type="entry name" value="FNR_nucleotide-bd"/>
</dbReference>
<dbReference type="PANTHER" id="PTHR30157">
    <property type="entry name" value="FERRIC REDUCTASE, NADPH-DEPENDENT"/>
    <property type="match status" value="1"/>
</dbReference>
<dbReference type="STRING" id="633440.SAMN05421869_117186"/>
<accession>A0A1G9DLY4</accession>
<feature type="domain" description="SIP-like Rossmann fold" evidence="1">
    <location>
        <begin position="1"/>
        <end position="153"/>
    </location>
</feature>
<gene>
    <name evidence="2" type="ORF">SAMN05421869_117186</name>
</gene>
<organism evidence="2 3">
    <name type="scientific">Nonomuraea jiangxiensis</name>
    <dbReference type="NCBI Taxonomy" id="633440"/>
    <lineage>
        <taxon>Bacteria</taxon>
        <taxon>Bacillati</taxon>
        <taxon>Actinomycetota</taxon>
        <taxon>Actinomycetes</taxon>
        <taxon>Streptosporangiales</taxon>
        <taxon>Streptosporangiaceae</taxon>
        <taxon>Nonomuraea</taxon>
    </lineage>
</organism>
<dbReference type="InterPro" id="IPR007037">
    <property type="entry name" value="SIP_rossman_dom"/>
</dbReference>
<reference evidence="2 3" key="1">
    <citation type="submission" date="2016-10" db="EMBL/GenBank/DDBJ databases">
        <authorList>
            <person name="de Groot N.N."/>
        </authorList>
    </citation>
    <scope>NUCLEOTIDE SEQUENCE [LARGE SCALE GENOMIC DNA]</scope>
    <source>
        <strain evidence="2 3">CGMCC 4.6533</strain>
    </source>
</reference>
<dbReference type="Gene3D" id="3.40.50.80">
    <property type="entry name" value="Nucleotide-binding domain of ferredoxin-NADP reductase (FNR) module"/>
    <property type="match status" value="1"/>
</dbReference>
<dbReference type="PANTHER" id="PTHR30157:SF0">
    <property type="entry name" value="NADPH-DEPENDENT FERRIC-CHELATE REDUCTASE"/>
    <property type="match status" value="1"/>
</dbReference>
<dbReference type="EMBL" id="FNDJ01000017">
    <property type="protein sequence ID" value="SDK64917.1"/>
    <property type="molecule type" value="Genomic_DNA"/>
</dbReference>
<proteinExistence type="predicted"/>
<evidence type="ECO:0000313" key="3">
    <source>
        <dbReference type="Proteomes" id="UP000199202"/>
    </source>
</evidence>
<dbReference type="InterPro" id="IPR039374">
    <property type="entry name" value="SIP_fam"/>
</dbReference>
<name>A0A1G9DLY4_9ACTN</name>
<evidence type="ECO:0000259" key="1">
    <source>
        <dbReference type="Pfam" id="PF04954"/>
    </source>
</evidence>
<dbReference type="Proteomes" id="UP000199202">
    <property type="component" value="Unassembled WGS sequence"/>
</dbReference>
<sequence>MLIAGDKTAVPATRAVLQRLPADLAGHALMEVPGADDVLPVDGRGPVEVAWPARNGAARGSLLAPAARATAGSLLVPAVRAAAGRLLPPLPVPEAFDEVDVDVAELWEVPKEDAPEPGPLYAWPTGEASVIRALRRFLVAERGINRRAVAFMATGGRAARSRTPDPAVGPLSA</sequence>
<evidence type="ECO:0000313" key="2">
    <source>
        <dbReference type="EMBL" id="SDK64917.1"/>
    </source>
</evidence>
<dbReference type="Pfam" id="PF04954">
    <property type="entry name" value="SIP"/>
    <property type="match status" value="1"/>
</dbReference>
<keyword evidence="3" id="KW-1185">Reference proteome</keyword>
<protein>
    <submittedName>
        <fullName evidence="2">Siderophore-interacting protein</fullName>
    </submittedName>
</protein>